<comment type="similarity">
    <text evidence="4">Belongs to the glutamate synthase family.</text>
</comment>
<dbReference type="Pfam" id="PF04898">
    <property type="entry name" value="Glu_syn_central"/>
    <property type="match status" value="1"/>
</dbReference>
<keyword evidence="13" id="KW-0411">Iron-sulfur</keyword>
<comment type="cofactor">
    <cofactor evidence="3">
        <name>FAD</name>
        <dbReference type="ChEBI" id="CHEBI:57692"/>
    </cofactor>
</comment>
<evidence type="ECO:0000256" key="8">
    <source>
        <dbReference type="ARBA" id="ARBA00022723"/>
    </source>
</evidence>
<dbReference type="PANTHER" id="PTHR11938">
    <property type="entry name" value="FAD NADPH DEHYDROGENASE/OXIDOREDUCTASE"/>
    <property type="match status" value="1"/>
</dbReference>
<accession>A0A1W1XCU2</accession>
<dbReference type="InterPro" id="IPR002932">
    <property type="entry name" value="Glu_synthdom"/>
</dbReference>
<dbReference type="OrthoDB" id="9758182at2"/>
<keyword evidence="5" id="KW-0028">Amino-acid biosynthesis</keyword>
<evidence type="ECO:0000256" key="15">
    <source>
        <dbReference type="ARBA" id="ARBA00023291"/>
    </source>
</evidence>
<dbReference type="Gene3D" id="2.160.20.60">
    <property type="entry name" value="Glutamate synthase, alpha subunit, C-terminal domain"/>
    <property type="match status" value="1"/>
</dbReference>
<dbReference type="Proteomes" id="UP000192468">
    <property type="component" value="Unassembled WGS sequence"/>
</dbReference>
<protein>
    <submittedName>
        <fullName evidence="19">Glutamate synthase (NADPH/NADH) large chain</fullName>
    </submittedName>
</protein>
<gene>
    <name evidence="19" type="ORF">SAMN02745134_01306</name>
</gene>
<dbReference type="InterPro" id="IPR036485">
    <property type="entry name" value="Glu_synth_asu_C_sf"/>
</dbReference>
<keyword evidence="8" id="KW-0479">Metal-binding</keyword>
<comment type="pathway">
    <text evidence="16">Amino-acid biosynthesis.</text>
</comment>
<dbReference type="GO" id="GO:0051538">
    <property type="term" value="F:3 iron, 4 sulfur cluster binding"/>
    <property type="evidence" value="ECO:0007669"/>
    <property type="project" value="UniProtKB-KW"/>
</dbReference>
<evidence type="ECO:0000256" key="13">
    <source>
        <dbReference type="ARBA" id="ARBA00023014"/>
    </source>
</evidence>
<evidence type="ECO:0000256" key="5">
    <source>
        <dbReference type="ARBA" id="ARBA00022605"/>
    </source>
</evidence>
<evidence type="ECO:0000256" key="14">
    <source>
        <dbReference type="ARBA" id="ARBA00023164"/>
    </source>
</evidence>
<dbReference type="RefSeq" id="WP_084114803.1">
    <property type="nucleotide sequence ID" value="NZ_FWXH01000003.1"/>
</dbReference>
<keyword evidence="6" id="KW-0285">Flavoprotein</keyword>
<evidence type="ECO:0000256" key="4">
    <source>
        <dbReference type="ARBA" id="ARBA00009716"/>
    </source>
</evidence>
<dbReference type="PROSITE" id="PS51278">
    <property type="entry name" value="GATASE_TYPE_2"/>
    <property type="match status" value="1"/>
</dbReference>
<dbReference type="Pfam" id="PF01645">
    <property type="entry name" value="Glu_synthase"/>
    <property type="match status" value="1"/>
</dbReference>
<dbReference type="GO" id="GO:0046872">
    <property type="term" value="F:metal ion binding"/>
    <property type="evidence" value="ECO:0007669"/>
    <property type="project" value="UniProtKB-KW"/>
</dbReference>
<dbReference type="FunFam" id="3.20.20.70:FF:000053">
    <property type="entry name" value="Glutamate synthase large subunit"/>
    <property type="match status" value="1"/>
</dbReference>
<dbReference type="SUPFAM" id="SSF51395">
    <property type="entry name" value="FMN-linked oxidoreductases"/>
    <property type="match status" value="1"/>
</dbReference>
<dbReference type="Pfam" id="PF00310">
    <property type="entry name" value="GATase_2"/>
    <property type="match status" value="1"/>
</dbReference>
<evidence type="ECO:0000256" key="10">
    <source>
        <dbReference type="ARBA" id="ARBA00022962"/>
    </source>
</evidence>
<dbReference type="Pfam" id="PF01493">
    <property type="entry name" value="GXGXG"/>
    <property type="match status" value="1"/>
</dbReference>
<dbReference type="InterPro" id="IPR002489">
    <property type="entry name" value="Glu_synth_asu_C"/>
</dbReference>
<organism evidence="19 20">
    <name type="scientific">Clostridium acidisoli DSM 12555</name>
    <dbReference type="NCBI Taxonomy" id="1121291"/>
    <lineage>
        <taxon>Bacteria</taxon>
        <taxon>Bacillati</taxon>
        <taxon>Bacillota</taxon>
        <taxon>Clostridia</taxon>
        <taxon>Eubacteriales</taxon>
        <taxon>Clostridiaceae</taxon>
        <taxon>Clostridium</taxon>
    </lineage>
</organism>
<keyword evidence="20" id="KW-1185">Reference proteome</keyword>
<dbReference type="InterPro" id="IPR029055">
    <property type="entry name" value="Ntn_hydrolases_N"/>
</dbReference>
<dbReference type="InterPro" id="IPR017932">
    <property type="entry name" value="GATase_2_dom"/>
</dbReference>
<dbReference type="CDD" id="cd00713">
    <property type="entry name" value="GltS"/>
    <property type="match status" value="1"/>
</dbReference>
<dbReference type="NCBIfam" id="NF008730">
    <property type="entry name" value="PRK11750.1"/>
    <property type="match status" value="1"/>
</dbReference>
<evidence type="ECO:0000256" key="1">
    <source>
        <dbReference type="ARBA" id="ARBA00001917"/>
    </source>
</evidence>
<dbReference type="GO" id="GO:0019676">
    <property type="term" value="P:ammonia assimilation cycle"/>
    <property type="evidence" value="ECO:0007669"/>
    <property type="project" value="TreeGrafter"/>
</dbReference>
<dbReference type="FunFam" id="3.60.20.10:FF:000001">
    <property type="entry name" value="Glutamate synthase, large subunit"/>
    <property type="match status" value="1"/>
</dbReference>
<comment type="cofactor">
    <cofactor evidence="1">
        <name>FMN</name>
        <dbReference type="ChEBI" id="CHEBI:58210"/>
    </cofactor>
</comment>
<keyword evidence="9" id="KW-0274">FAD</keyword>
<dbReference type="InterPro" id="IPR006982">
    <property type="entry name" value="Glu_synth_centr_N"/>
</dbReference>
<dbReference type="SUPFAM" id="SSF69336">
    <property type="entry name" value="Alpha subunit of glutamate synthase, C-terminal domain"/>
    <property type="match status" value="1"/>
</dbReference>
<name>A0A1W1XCU2_9CLOT</name>
<keyword evidence="12" id="KW-0408">Iron</keyword>
<evidence type="ECO:0000256" key="7">
    <source>
        <dbReference type="ARBA" id="ARBA00022643"/>
    </source>
</evidence>
<dbReference type="FunFam" id="2.160.20.60:FF:000001">
    <property type="entry name" value="Glutamate synthase, large subunit"/>
    <property type="match status" value="1"/>
</dbReference>
<keyword evidence="10" id="KW-0315">Glutamine amidotransferase</keyword>
<dbReference type="PANTHER" id="PTHR11938:SF133">
    <property type="entry name" value="GLUTAMATE SYNTHASE (NADH)"/>
    <property type="match status" value="1"/>
</dbReference>
<dbReference type="InterPro" id="IPR013785">
    <property type="entry name" value="Aldolase_TIM"/>
</dbReference>
<keyword evidence="11" id="KW-0560">Oxidoreductase</keyword>
<evidence type="ECO:0000259" key="18">
    <source>
        <dbReference type="PROSITE" id="PS51278"/>
    </source>
</evidence>
<keyword evidence="14" id="KW-0314">Glutamate biosynthesis</keyword>
<evidence type="ECO:0000256" key="16">
    <source>
        <dbReference type="ARBA" id="ARBA00029440"/>
    </source>
</evidence>
<evidence type="ECO:0000256" key="6">
    <source>
        <dbReference type="ARBA" id="ARBA00022630"/>
    </source>
</evidence>
<proteinExistence type="inferred from homology"/>
<comment type="cofactor">
    <cofactor evidence="2">
        <name>[3Fe-4S] cluster</name>
        <dbReference type="ChEBI" id="CHEBI:21137"/>
    </cofactor>
</comment>
<keyword evidence="7" id="KW-0288">FMN</keyword>
<dbReference type="CDD" id="cd02808">
    <property type="entry name" value="GltS_FMN"/>
    <property type="match status" value="1"/>
</dbReference>
<dbReference type="FunFam" id="3.20.20.70:FF:000031">
    <property type="entry name" value="Glutamate synthase 1 [NADH]"/>
    <property type="match status" value="1"/>
</dbReference>
<feature type="region of interest" description="Disordered" evidence="17">
    <location>
        <begin position="906"/>
        <end position="925"/>
    </location>
</feature>
<evidence type="ECO:0000256" key="9">
    <source>
        <dbReference type="ARBA" id="ARBA00022827"/>
    </source>
</evidence>
<evidence type="ECO:0000313" key="19">
    <source>
        <dbReference type="EMBL" id="SMC21468.1"/>
    </source>
</evidence>
<dbReference type="Gene3D" id="3.60.20.10">
    <property type="entry name" value="Glutamine Phosphoribosylpyrophosphate, subunit 1, domain 1"/>
    <property type="match status" value="1"/>
</dbReference>
<keyword evidence="15" id="KW-0003">3Fe-4S</keyword>
<evidence type="ECO:0000256" key="11">
    <source>
        <dbReference type="ARBA" id="ARBA00023002"/>
    </source>
</evidence>
<evidence type="ECO:0000313" key="20">
    <source>
        <dbReference type="Proteomes" id="UP000192468"/>
    </source>
</evidence>
<dbReference type="CDD" id="cd00982">
    <property type="entry name" value="gltB_C"/>
    <property type="match status" value="1"/>
</dbReference>
<dbReference type="GO" id="GO:0006537">
    <property type="term" value="P:glutamate biosynthetic process"/>
    <property type="evidence" value="ECO:0007669"/>
    <property type="project" value="UniProtKB-KW"/>
</dbReference>
<evidence type="ECO:0000256" key="3">
    <source>
        <dbReference type="ARBA" id="ARBA00001974"/>
    </source>
</evidence>
<dbReference type="InterPro" id="IPR050711">
    <property type="entry name" value="ET-N_metabolism_enzyme"/>
</dbReference>
<sequence>MSMSNGYPKCQGLYDPQTEKDNCGIGVIANIKGEKSHDIVKKGIEILINLTHRGGVGSDTKTGDGAGIMLQIPHEFFSITCDNLGIDLPKSGKYGVGMIFLPRETTITSQCEGIVERVVSEENQKLLGWRDVPRDSRLIGETAKGTEPVIKQIFIGSNCDTEEEFEKRLYIIRKRTESEVKKLLDKDAEGFYICSLSSKKIVYKGLLLPDQIKSYYMDLNDINFKSAIAVVHQRYSTNTFPTWDLAQPFRYLAHNGEINTIRGNRNWMNAREGSLESKVFGDEIEKVFPVVNPDGSDSASLDNMFELLVMDGRSPAHAMMMLIPEAWELNEEMEAGKRAFYEYHGSLIEPWDGPAAVTFTDGTQVGAVLDRNGLRPARYVITKKGMVVLSSEAGVLDFAPEEIEKKGRLEPGKIFLIDTKVGRIISDDEVKKEICNSYNYKLALDDSKFVLSDFKGTEEDTTIIPEILKERQQAFGYTLEDLKIILKAMASTGKEPLGSMGNDAPLAVLSNRPQNLFAYFKQLFAQVTNPPIDPIREEMVTSLINYIGAQGNILNKEVLENPFIEISSPILSDLDMSKIKRLSNKDFKTTTIPITFKYDTGVEGFEEALEKICERASKRVNEGYNIIVLSDRFGDSYEAAIPSLLAVAAVHHHLIREKTRTKVSLIIETGEARETMHMALLLGYGATAVNPYIAYKSIKQLVNEGEIKKLSYDEAIYNYIDAINHGLLKILSKMGISTLRSYHGAQIFEAVGLKTEFINKHFTGTPSRIEGIGIETIAEEVLIRHKNAFNKIRKPVSELDVGGNYAWRKDGEFHLFNPDTIYKLQVSARMNNYGMFKEYSGLINNQDKHLCTIRSMFELKTENEIPISEVEPVSEILKRFCAGAMSFGSISKEAHETIAIAMNRIGGKSNSGEGGEDPKRYKKSANGDWKRSAIKQVASARFGVNAEYLINADEIQIKMAQGAKPGEGGQLPGKKVDPAIAKVRHSTPGIDLISPPPHHDIYSIEDLAQLIYDLKCTNPDARINVKLVSEVGVGTVAAGVSKAHADAILISGHDGGTGASPVSSIKHAGLPWEIGLAEAQQVLLLNDLRSRVVLQTDGQLKTGRDIVIAALLGAEEYVFATTLLVVLGCTMLRNCHSNTCEMGIATQDPELRKNFKGKPDYVVNFLTFLAMEVREYMAKLGFRTINEMIGRVDKIKVKDGNNHWKAKGIDLSKILYKPDMPSRIKPYCTKKQEHGIKTSMDYKLIKISQNALYDGKNVQADFEIKNVDRAVGAMLSGKIAKIYGNAGLKEDTICFNFKGSAGQSFGAFGARGLTLSLEGEANDYVGKGLSGAKIIIKTPKEASFKQDENVIAGNTILYGATEGSLYINGKVGERFAVRNSGASAVVEGVGDHCCEYMTGGTVVVIGKYGRNLAAGMSGGTAYIIDEEDNIYNTIKNSDIDIDELNEEDSEIVYNMISNHYKYTGSKKAEKLLKNWDNSLKLFKKIIPTAYKLILEENKDVASELRA</sequence>
<dbReference type="SUPFAM" id="SSF56235">
    <property type="entry name" value="N-terminal nucleophile aminohydrolases (Ntn hydrolases)"/>
    <property type="match status" value="1"/>
</dbReference>
<dbReference type="STRING" id="1121291.SAMN02745134_01306"/>
<feature type="domain" description="Glutamine amidotransferase type-2" evidence="18">
    <location>
        <begin position="23"/>
        <end position="420"/>
    </location>
</feature>
<dbReference type="EMBL" id="FWXH01000003">
    <property type="protein sequence ID" value="SMC21468.1"/>
    <property type="molecule type" value="Genomic_DNA"/>
</dbReference>
<evidence type="ECO:0000256" key="17">
    <source>
        <dbReference type="SAM" id="MobiDB-lite"/>
    </source>
</evidence>
<evidence type="ECO:0000256" key="2">
    <source>
        <dbReference type="ARBA" id="ARBA00001927"/>
    </source>
</evidence>
<dbReference type="Gene3D" id="3.20.20.70">
    <property type="entry name" value="Aldolase class I"/>
    <property type="match status" value="2"/>
</dbReference>
<dbReference type="GO" id="GO:0015930">
    <property type="term" value="F:glutamate synthase activity"/>
    <property type="evidence" value="ECO:0007669"/>
    <property type="project" value="InterPro"/>
</dbReference>
<evidence type="ECO:0000256" key="12">
    <source>
        <dbReference type="ARBA" id="ARBA00023004"/>
    </source>
</evidence>
<reference evidence="19 20" key="1">
    <citation type="submission" date="2017-04" db="EMBL/GenBank/DDBJ databases">
        <authorList>
            <person name="Afonso C.L."/>
            <person name="Miller P.J."/>
            <person name="Scott M.A."/>
            <person name="Spackman E."/>
            <person name="Goraichik I."/>
            <person name="Dimitrov K.M."/>
            <person name="Suarez D.L."/>
            <person name="Swayne D.E."/>
        </authorList>
    </citation>
    <scope>NUCLEOTIDE SEQUENCE [LARGE SCALE GENOMIC DNA]</scope>
    <source>
        <strain evidence="19 20">DSM 12555</strain>
    </source>
</reference>